<dbReference type="FunFam" id="2.60.120.260:FF:000016">
    <property type="entry name" value="Contactin-associated protein-like 4 isoform 1"/>
    <property type="match status" value="1"/>
</dbReference>
<reference evidence="2 3" key="1">
    <citation type="submission" date="2022-05" db="EMBL/GenBank/DDBJ databases">
        <authorList>
            <consortium name="Genoscope - CEA"/>
            <person name="William W."/>
        </authorList>
    </citation>
    <scope>NUCLEOTIDE SEQUENCE [LARGE SCALE GENOMIC DNA]</scope>
</reference>
<dbReference type="CDD" id="cd00057">
    <property type="entry name" value="FA58C"/>
    <property type="match status" value="1"/>
</dbReference>
<dbReference type="Pfam" id="PF00754">
    <property type="entry name" value="F5_F8_type_C"/>
    <property type="match status" value="1"/>
</dbReference>
<dbReference type="SUPFAM" id="SSF49785">
    <property type="entry name" value="Galactose-binding domain-like"/>
    <property type="match status" value="1"/>
</dbReference>
<accession>A0AAU9X4H1</accession>
<name>A0AAU9X4H1_9CNID</name>
<dbReference type="InterPro" id="IPR008979">
    <property type="entry name" value="Galactose-bd-like_sf"/>
</dbReference>
<organism evidence="2 3">
    <name type="scientific">Pocillopora meandrina</name>
    <dbReference type="NCBI Taxonomy" id="46732"/>
    <lineage>
        <taxon>Eukaryota</taxon>
        <taxon>Metazoa</taxon>
        <taxon>Cnidaria</taxon>
        <taxon>Anthozoa</taxon>
        <taxon>Hexacorallia</taxon>
        <taxon>Scleractinia</taxon>
        <taxon>Astrocoeniina</taxon>
        <taxon>Pocilloporidae</taxon>
        <taxon>Pocillopora</taxon>
    </lineage>
</organism>
<evidence type="ECO:0000259" key="1">
    <source>
        <dbReference type="PROSITE" id="PS50022"/>
    </source>
</evidence>
<feature type="domain" description="F5/8 type C" evidence="1">
    <location>
        <begin position="18"/>
        <end position="166"/>
    </location>
</feature>
<dbReference type="PANTHER" id="PTHR24543">
    <property type="entry name" value="MULTICOPPER OXIDASE-RELATED"/>
    <property type="match status" value="1"/>
</dbReference>
<comment type="caution">
    <text evidence="2">The sequence shown here is derived from an EMBL/GenBank/DDBJ whole genome shotgun (WGS) entry which is preliminary data.</text>
</comment>
<dbReference type="Proteomes" id="UP001159428">
    <property type="component" value="Unassembled WGS sequence"/>
</dbReference>
<gene>
    <name evidence="2" type="ORF">PMEA_00016154</name>
</gene>
<dbReference type="PROSITE" id="PS01285">
    <property type="entry name" value="FA58C_1"/>
    <property type="match status" value="1"/>
</dbReference>
<dbReference type="EMBL" id="CALNXJ010000029">
    <property type="protein sequence ID" value="CAH3135317.1"/>
    <property type="molecule type" value="Genomic_DNA"/>
</dbReference>
<proteinExistence type="predicted"/>
<dbReference type="Gene3D" id="2.60.120.260">
    <property type="entry name" value="Galactose-binding domain-like"/>
    <property type="match status" value="1"/>
</dbReference>
<sequence length="167" mass="19417">KKVKISLTAYFIYSYLECGPVGVTDNNTIPDVKMTASSFYNKYQYPYYGRLNETRGKGGWCPKNKSDGTEYLQVDMDEVRSVCGVATQGVLRLTEWTTSYKLRFSTDGITWSTYRETNFEKVFTGNSNQTSIVKHSLRNDFKARYVRFYPVTFYGWPSLRVEIFELK</sequence>
<keyword evidence="3" id="KW-1185">Reference proteome</keyword>
<dbReference type="InterPro" id="IPR000421">
    <property type="entry name" value="FA58C"/>
</dbReference>
<protein>
    <recommendedName>
        <fullName evidence="1">F5/8 type C domain-containing protein</fullName>
    </recommendedName>
</protein>
<dbReference type="SMART" id="SM00231">
    <property type="entry name" value="FA58C"/>
    <property type="match status" value="1"/>
</dbReference>
<dbReference type="PANTHER" id="PTHR24543:SF335">
    <property type="entry name" value="EGF-LIKE REPEAT AND DISCOIDIN I-LIKE DOMAIN-CONTAINING PROTEIN 3"/>
    <property type="match status" value="1"/>
</dbReference>
<dbReference type="PROSITE" id="PS50022">
    <property type="entry name" value="FA58C_3"/>
    <property type="match status" value="1"/>
</dbReference>
<dbReference type="AlphaFoldDB" id="A0AAU9X4H1"/>
<evidence type="ECO:0000313" key="3">
    <source>
        <dbReference type="Proteomes" id="UP001159428"/>
    </source>
</evidence>
<feature type="non-terminal residue" evidence="2">
    <location>
        <position position="1"/>
    </location>
</feature>
<evidence type="ECO:0000313" key="2">
    <source>
        <dbReference type="EMBL" id="CAH3135317.1"/>
    </source>
</evidence>